<evidence type="ECO:0000313" key="3">
    <source>
        <dbReference type="Proteomes" id="UP000002428"/>
    </source>
</evidence>
<dbReference type="VEuPathDB" id="FungiDB:CAGL0M02541g"/>
<dbReference type="RefSeq" id="XP_449457.1">
    <property type="nucleotide sequence ID" value="XM_449457.1"/>
</dbReference>
<sequence length="43" mass="4870">MLGAPISRDTPRKTRSKTQFFQGPIVSLITEKCTYEWGNPSIN</sequence>
<evidence type="ECO:0000313" key="1">
    <source>
        <dbReference type="CGD" id="CAL0136445"/>
    </source>
</evidence>
<dbReference type="Proteomes" id="UP000002428">
    <property type="component" value="Chromosome M"/>
</dbReference>
<dbReference type="AlphaFoldDB" id="Q6FJY7"/>
<proteinExistence type="predicted"/>
<dbReference type="EMBL" id="CR380959">
    <property type="protein sequence ID" value="CAG62433.1"/>
    <property type="molecule type" value="Genomic_DNA"/>
</dbReference>
<dbReference type="InParanoid" id="Q6FJY7"/>
<accession>Q6FJY7</accession>
<dbReference type="KEGG" id="cgr:2891465"/>
<dbReference type="CGD" id="CAL0136445">
    <property type="gene designation" value="CAGL0M02541g"/>
</dbReference>
<dbReference type="HOGENOM" id="CLU_3242076_0_0_1"/>
<reference evidence="2 3" key="1">
    <citation type="journal article" date="2004" name="Nature">
        <title>Genome evolution in yeasts.</title>
        <authorList>
            <consortium name="Genolevures"/>
            <person name="Dujon B."/>
            <person name="Sherman D."/>
            <person name="Fischer G."/>
            <person name="Durrens P."/>
            <person name="Casaregola S."/>
            <person name="Lafontaine I."/>
            <person name="de Montigny J."/>
            <person name="Marck C."/>
            <person name="Neuveglise C."/>
            <person name="Talla E."/>
            <person name="Goffard N."/>
            <person name="Frangeul L."/>
            <person name="Aigle M."/>
            <person name="Anthouard V."/>
            <person name="Babour A."/>
            <person name="Barbe V."/>
            <person name="Barnay S."/>
            <person name="Blanchin S."/>
            <person name="Beckerich J.M."/>
            <person name="Beyne E."/>
            <person name="Bleykasten C."/>
            <person name="Boisrame A."/>
            <person name="Boyer J."/>
            <person name="Cattolico L."/>
            <person name="Confanioleri F."/>
            <person name="de Daruvar A."/>
            <person name="Despons L."/>
            <person name="Fabre E."/>
            <person name="Fairhead C."/>
            <person name="Ferry-Dumazet H."/>
            <person name="Groppi A."/>
            <person name="Hantraye F."/>
            <person name="Hennequin C."/>
            <person name="Jauniaux N."/>
            <person name="Joyet P."/>
            <person name="Kachouri R."/>
            <person name="Kerrest A."/>
            <person name="Koszul R."/>
            <person name="Lemaire M."/>
            <person name="Lesur I."/>
            <person name="Ma L."/>
            <person name="Muller H."/>
            <person name="Nicaud J.M."/>
            <person name="Nikolski M."/>
            <person name="Oztas S."/>
            <person name="Ozier-Kalogeropoulos O."/>
            <person name="Pellenz S."/>
            <person name="Potier S."/>
            <person name="Richard G.F."/>
            <person name="Straub M.L."/>
            <person name="Suleau A."/>
            <person name="Swennene D."/>
            <person name="Tekaia F."/>
            <person name="Wesolowski-Louvel M."/>
            <person name="Westhof E."/>
            <person name="Wirth B."/>
            <person name="Zeniou-Meyer M."/>
            <person name="Zivanovic I."/>
            <person name="Bolotin-Fukuhara M."/>
            <person name="Thierry A."/>
            <person name="Bouchier C."/>
            <person name="Caudron B."/>
            <person name="Scarpelli C."/>
            <person name="Gaillardin C."/>
            <person name="Weissenbach J."/>
            <person name="Wincker P."/>
            <person name="Souciet J.L."/>
        </authorList>
    </citation>
    <scope>NUCLEOTIDE SEQUENCE [LARGE SCALE GENOMIC DNA]</scope>
    <source>
        <strain evidence="3">ATCC 2001 / BCRC 20586 / JCM 3761 / NBRC 0622 / NRRL Y-65 / CBS 138</strain>
    </source>
</reference>
<evidence type="ECO:0000313" key="2">
    <source>
        <dbReference type="EMBL" id="CAG62433.1"/>
    </source>
</evidence>
<gene>
    <name evidence="1 2" type="ordered locus">CAGL0M02541g</name>
</gene>
<protein>
    <submittedName>
        <fullName evidence="2">Uncharacterized protein</fullName>
    </submittedName>
</protein>
<keyword evidence="3" id="KW-1185">Reference proteome</keyword>
<organism evidence="2 3">
    <name type="scientific">Candida glabrata (strain ATCC 2001 / BCRC 20586 / JCM 3761 / NBRC 0622 / NRRL Y-65 / CBS 138)</name>
    <name type="common">Yeast</name>
    <name type="synonym">Nakaseomyces glabratus</name>
    <dbReference type="NCBI Taxonomy" id="284593"/>
    <lineage>
        <taxon>Eukaryota</taxon>
        <taxon>Fungi</taxon>
        <taxon>Dikarya</taxon>
        <taxon>Ascomycota</taxon>
        <taxon>Saccharomycotina</taxon>
        <taxon>Saccharomycetes</taxon>
        <taxon>Saccharomycetales</taxon>
        <taxon>Saccharomycetaceae</taxon>
        <taxon>Nakaseomyces</taxon>
    </lineage>
</organism>
<name>Q6FJY7_CANGA</name>